<proteinExistence type="predicted"/>
<feature type="chain" id="PRO_5042287287" description="GPI anchored cell wall protein" evidence="2">
    <location>
        <begin position="21"/>
        <end position="167"/>
    </location>
</feature>
<feature type="region of interest" description="Disordered" evidence="1">
    <location>
        <begin position="108"/>
        <end position="132"/>
    </location>
</feature>
<evidence type="ECO:0000256" key="1">
    <source>
        <dbReference type="SAM" id="MobiDB-lite"/>
    </source>
</evidence>
<sequence length="167" mass="16051">MLFKSTLVLAFVALANIVSATQTPACVISTIGDNTSNPDDLATICSSKTIQSKLSDNCGSKAESALTFFANICKSNGHSVVIASTATTSGTTATGTGATATASGFTTAVSTSGSKTTGTSTSKAGSSSASGSASAFPSPSTAGAAGGQHLSSTAFAAAVFFGAAALL</sequence>
<dbReference type="EMBL" id="JAQIZZ010000001">
    <property type="protein sequence ID" value="KAJ5556783.1"/>
    <property type="molecule type" value="Genomic_DNA"/>
</dbReference>
<evidence type="ECO:0000313" key="3">
    <source>
        <dbReference type="EMBL" id="KAJ5556783.1"/>
    </source>
</evidence>
<keyword evidence="2" id="KW-0732">Signal</keyword>
<protein>
    <recommendedName>
        <fullName evidence="5">GPI anchored cell wall protein</fullName>
    </recommendedName>
</protein>
<evidence type="ECO:0000313" key="4">
    <source>
        <dbReference type="Proteomes" id="UP001220324"/>
    </source>
</evidence>
<dbReference type="AlphaFoldDB" id="A0AAD6D7G2"/>
<evidence type="ECO:0000256" key="2">
    <source>
        <dbReference type="SAM" id="SignalP"/>
    </source>
</evidence>
<gene>
    <name evidence="3" type="ORF">N7494_000698</name>
</gene>
<comment type="caution">
    <text evidence="3">The sequence shown here is derived from an EMBL/GenBank/DDBJ whole genome shotgun (WGS) entry which is preliminary data.</text>
</comment>
<evidence type="ECO:0008006" key="5">
    <source>
        <dbReference type="Google" id="ProtNLM"/>
    </source>
</evidence>
<name>A0AAD6D7G2_9EURO</name>
<accession>A0AAD6D7G2</accession>
<keyword evidence="4" id="KW-1185">Reference proteome</keyword>
<feature type="signal peptide" evidence="2">
    <location>
        <begin position="1"/>
        <end position="20"/>
    </location>
</feature>
<organism evidence="3 4">
    <name type="scientific">Penicillium frequentans</name>
    <dbReference type="NCBI Taxonomy" id="3151616"/>
    <lineage>
        <taxon>Eukaryota</taxon>
        <taxon>Fungi</taxon>
        <taxon>Dikarya</taxon>
        <taxon>Ascomycota</taxon>
        <taxon>Pezizomycotina</taxon>
        <taxon>Eurotiomycetes</taxon>
        <taxon>Eurotiomycetidae</taxon>
        <taxon>Eurotiales</taxon>
        <taxon>Aspergillaceae</taxon>
        <taxon>Penicillium</taxon>
    </lineage>
</organism>
<reference evidence="3 4" key="1">
    <citation type="journal article" date="2023" name="IMA Fungus">
        <title>Comparative genomic study of the Penicillium genus elucidates a diverse pangenome and 15 lateral gene transfer events.</title>
        <authorList>
            <person name="Petersen C."/>
            <person name="Sorensen T."/>
            <person name="Nielsen M.R."/>
            <person name="Sondergaard T.E."/>
            <person name="Sorensen J.L."/>
            <person name="Fitzpatrick D.A."/>
            <person name="Frisvad J.C."/>
            <person name="Nielsen K.L."/>
        </authorList>
    </citation>
    <scope>NUCLEOTIDE SEQUENCE [LARGE SCALE GENOMIC DNA]</scope>
    <source>
        <strain evidence="3 4">IBT 35679</strain>
    </source>
</reference>
<dbReference type="Proteomes" id="UP001220324">
    <property type="component" value="Unassembled WGS sequence"/>
</dbReference>